<dbReference type="GO" id="GO:0003700">
    <property type="term" value="F:DNA-binding transcription factor activity"/>
    <property type="evidence" value="ECO:0007669"/>
    <property type="project" value="InterPro"/>
</dbReference>
<evidence type="ECO:0000313" key="4">
    <source>
        <dbReference type="Proteomes" id="UP000693672"/>
    </source>
</evidence>
<organism evidence="3 4">
    <name type="scientific">Paenibacillus solanacearum</name>
    <dbReference type="NCBI Taxonomy" id="2048548"/>
    <lineage>
        <taxon>Bacteria</taxon>
        <taxon>Bacillati</taxon>
        <taxon>Bacillota</taxon>
        <taxon>Bacilli</taxon>
        <taxon>Bacillales</taxon>
        <taxon>Paenibacillaceae</taxon>
        <taxon>Paenibacillus</taxon>
    </lineage>
</organism>
<dbReference type="Pfam" id="PF01047">
    <property type="entry name" value="MarR"/>
    <property type="match status" value="1"/>
</dbReference>
<dbReference type="GO" id="GO:0006950">
    <property type="term" value="P:response to stress"/>
    <property type="evidence" value="ECO:0007669"/>
    <property type="project" value="TreeGrafter"/>
</dbReference>
<dbReference type="PANTHER" id="PTHR33164:SF57">
    <property type="entry name" value="MARR-FAMILY TRANSCRIPTIONAL REGULATOR"/>
    <property type="match status" value="1"/>
</dbReference>
<accession>A0A916K8I9</accession>
<evidence type="ECO:0000256" key="1">
    <source>
        <dbReference type="ARBA" id="ARBA00023125"/>
    </source>
</evidence>
<feature type="domain" description="HTH marR-type" evidence="2">
    <location>
        <begin position="1"/>
        <end position="137"/>
    </location>
</feature>
<evidence type="ECO:0000259" key="2">
    <source>
        <dbReference type="PROSITE" id="PS50995"/>
    </source>
</evidence>
<name>A0A916K8I9_9BACL</name>
<dbReference type="RefSeq" id="WP_218094814.1">
    <property type="nucleotide sequence ID" value="NZ_CAJVAS010000033.1"/>
</dbReference>
<reference evidence="3" key="1">
    <citation type="submission" date="2021-06" db="EMBL/GenBank/DDBJ databases">
        <authorList>
            <person name="Criscuolo A."/>
        </authorList>
    </citation>
    <scope>NUCLEOTIDE SEQUENCE</scope>
    <source>
        <strain evidence="3">CIP111600</strain>
    </source>
</reference>
<dbReference type="InterPro" id="IPR039422">
    <property type="entry name" value="MarR/SlyA-like"/>
</dbReference>
<keyword evidence="1" id="KW-0238">DNA-binding</keyword>
<evidence type="ECO:0000313" key="3">
    <source>
        <dbReference type="EMBL" id="CAG7646112.1"/>
    </source>
</evidence>
<protein>
    <recommendedName>
        <fullName evidence="2">HTH marR-type domain-containing protein</fullName>
    </recommendedName>
</protein>
<dbReference type="PROSITE" id="PS50995">
    <property type="entry name" value="HTH_MARR_2"/>
    <property type="match status" value="1"/>
</dbReference>
<gene>
    <name evidence="3" type="ORF">PAESOLCIP111_05102</name>
</gene>
<dbReference type="AlphaFoldDB" id="A0A916K8I9"/>
<keyword evidence="4" id="KW-1185">Reference proteome</keyword>
<proteinExistence type="predicted"/>
<dbReference type="SMART" id="SM00347">
    <property type="entry name" value="HTH_MARR"/>
    <property type="match status" value="1"/>
</dbReference>
<dbReference type="InterPro" id="IPR000835">
    <property type="entry name" value="HTH_MarR-typ"/>
</dbReference>
<dbReference type="PANTHER" id="PTHR33164">
    <property type="entry name" value="TRANSCRIPTIONAL REGULATOR, MARR FAMILY"/>
    <property type="match status" value="1"/>
</dbReference>
<dbReference type="GO" id="GO:0003677">
    <property type="term" value="F:DNA binding"/>
    <property type="evidence" value="ECO:0007669"/>
    <property type="project" value="UniProtKB-KW"/>
</dbReference>
<sequence length="159" mass="18009">MAKDRKALQKLAYGTLRLVKEFQHAQNRRSDLDRVAFEILMLVRQRESMRLTDIASELDFNPSSVTRRIQALKQSGHITVVPDPKDLRSALIRLTDRGEEVLLGFLEKSIDGLELILQDWNDEDIQVLADKLLRLADSMSAWRLAADPIEGVSPDDGGK</sequence>
<comment type="caution">
    <text evidence="3">The sequence shown here is derived from an EMBL/GenBank/DDBJ whole genome shotgun (WGS) entry which is preliminary data.</text>
</comment>
<dbReference type="EMBL" id="CAJVAS010000033">
    <property type="protein sequence ID" value="CAG7646112.1"/>
    <property type="molecule type" value="Genomic_DNA"/>
</dbReference>
<dbReference type="Proteomes" id="UP000693672">
    <property type="component" value="Unassembled WGS sequence"/>
</dbReference>